<name>A0A5B0GUL5_9BURK</name>
<dbReference type="AlphaFoldDB" id="A0A5B0GUL5"/>
<reference evidence="1 2" key="1">
    <citation type="submission" date="2019-08" db="EMBL/GenBank/DDBJ databases">
        <title>Paraburkholderia sp. DCY113.</title>
        <authorList>
            <person name="Kang J."/>
        </authorList>
    </citation>
    <scope>NUCLEOTIDE SEQUENCE [LARGE SCALE GENOMIC DNA]</scope>
    <source>
        <strain evidence="1 2">DCY113</strain>
    </source>
</reference>
<keyword evidence="2" id="KW-1185">Reference proteome</keyword>
<sequence>MGTVVGRLAGRGNVWWGGGRAVGLTRAEVLAELADYKSVGYQFSEVDYPQTAIDATRKVVALHAERAAAAASAAKVADAAGQAQAVRVEID</sequence>
<gene>
    <name evidence="1" type="ORF">FVF58_26410</name>
</gene>
<accession>A0A5B0GUL5</accession>
<proteinExistence type="predicted"/>
<protein>
    <submittedName>
        <fullName evidence="1">DUF4148 domain-containing protein</fullName>
    </submittedName>
</protein>
<evidence type="ECO:0000313" key="1">
    <source>
        <dbReference type="EMBL" id="KAA1006578.1"/>
    </source>
</evidence>
<dbReference type="Proteomes" id="UP000325273">
    <property type="component" value="Unassembled WGS sequence"/>
</dbReference>
<evidence type="ECO:0000313" key="2">
    <source>
        <dbReference type="Proteomes" id="UP000325273"/>
    </source>
</evidence>
<comment type="caution">
    <text evidence="1">The sequence shown here is derived from an EMBL/GenBank/DDBJ whole genome shotgun (WGS) entry which is preliminary data.</text>
</comment>
<organism evidence="1 2">
    <name type="scientific">Paraburkholderia panacisoli</name>
    <dbReference type="NCBI Taxonomy" id="2603818"/>
    <lineage>
        <taxon>Bacteria</taxon>
        <taxon>Pseudomonadati</taxon>
        <taxon>Pseudomonadota</taxon>
        <taxon>Betaproteobacteria</taxon>
        <taxon>Burkholderiales</taxon>
        <taxon>Burkholderiaceae</taxon>
        <taxon>Paraburkholderia</taxon>
    </lineage>
</organism>
<dbReference type="EMBL" id="VTUZ01000019">
    <property type="protein sequence ID" value="KAA1006578.1"/>
    <property type="molecule type" value="Genomic_DNA"/>
</dbReference>